<evidence type="ECO:0000256" key="2">
    <source>
        <dbReference type="SAM" id="Phobius"/>
    </source>
</evidence>
<accession>A0A9P6H6H5</accession>
<keyword evidence="2" id="KW-0812">Transmembrane</keyword>
<sequence>MSPFIFHDFIWICGHGRELEGATFTKFGYSRTEGRLIRASLNHSPASVRPMAIIIDPSITKPQGPSRSSTPPLQPPPSYAESAATQPTVVRLGTSGTVLNAHAGYGPTPISRQQQAAIPYYDPRSVHSMQAAGRRAKERFVGAVLWAILILALLPMFVWVEVKIQ</sequence>
<name>A0A9P6H6H5_9AGAM</name>
<reference evidence="3" key="1">
    <citation type="journal article" date="2020" name="Nat. Commun.">
        <title>Large-scale genome sequencing of mycorrhizal fungi provides insights into the early evolution of symbiotic traits.</title>
        <authorList>
            <person name="Miyauchi S."/>
            <person name="Kiss E."/>
            <person name="Kuo A."/>
            <person name="Drula E."/>
            <person name="Kohler A."/>
            <person name="Sanchez-Garcia M."/>
            <person name="Morin E."/>
            <person name="Andreopoulos B."/>
            <person name="Barry K.W."/>
            <person name="Bonito G."/>
            <person name="Buee M."/>
            <person name="Carver A."/>
            <person name="Chen C."/>
            <person name="Cichocki N."/>
            <person name="Clum A."/>
            <person name="Culley D."/>
            <person name="Crous P.W."/>
            <person name="Fauchery L."/>
            <person name="Girlanda M."/>
            <person name="Hayes R.D."/>
            <person name="Keri Z."/>
            <person name="LaButti K."/>
            <person name="Lipzen A."/>
            <person name="Lombard V."/>
            <person name="Magnuson J."/>
            <person name="Maillard F."/>
            <person name="Murat C."/>
            <person name="Nolan M."/>
            <person name="Ohm R.A."/>
            <person name="Pangilinan J."/>
            <person name="Pereira M.F."/>
            <person name="Perotto S."/>
            <person name="Peter M."/>
            <person name="Pfister S."/>
            <person name="Riley R."/>
            <person name="Sitrit Y."/>
            <person name="Stielow J.B."/>
            <person name="Szollosi G."/>
            <person name="Zifcakova L."/>
            <person name="Stursova M."/>
            <person name="Spatafora J.W."/>
            <person name="Tedersoo L."/>
            <person name="Vaario L.M."/>
            <person name="Yamada A."/>
            <person name="Yan M."/>
            <person name="Wang P."/>
            <person name="Xu J."/>
            <person name="Bruns T."/>
            <person name="Baldrian P."/>
            <person name="Vilgalys R."/>
            <person name="Dunand C."/>
            <person name="Henrissat B."/>
            <person name="Grigoriev I.V."/>
            <person name="Hibbett D."/>
            <person name="Nagy L.G."/>
            <person name="Martin F.M."/>
        </authorList>
    </citation>
    <scope>NUCLEOTIDE SEQUENCE</scope>
    <source>
        <strain evidence="3">UH-Tt-Lm1</strain>
    </source>
</reference>
<keyword evidence="2" id="KW-0472">Membrane</keyword>
<evidence type="ECO:0000256" key="1">
    <source>
        <dbReference type="SAM" id="MobiDB-lite"/>
    </source>
</evidence>
<feature type="compositionally biased region" description="Polar residues" evidence="1">
    <location>
        <begin position="60"/>
        <end position="71"/>
    </location>
</feature>
<dbReference type="Proteomes" id="UP000736335">
    <property type="component" value="Unassembled WGS sequence"/>
</dbReference>
<feature type="transmembrane region" description="Helical" evidence="2">
    <location>
        <begin position="140"/>
        <end position="160"/>
    </location>
</feature>
<protein>
    <submittedName>
        <fullName evidence="3">Uncharacterized protein</fullName>
    </submittedName>
</protein>
<feature type="region of interest" description="Disordered" evidence="1">
    <location>
        <begin position="59"/>
        <end position="81"/>
    </location>
</feature>
<keyword evidence="2" id="KW-1133">Transmembrane helix</keyword>
<reference evidence="3" key="2">
    <citation type="submission" date="2020-11" db="EMBL/GenBank/DDBJ databases">
        <authorList>
            <consortium name="DOE Joint Genome Institute"/>
            <person name="Kuo A."/>
            <person name="Miyauchi S."/>
            <person name="Kiss E."/>
            <person name="Drula E."/>
            <person name="Kohler A."/>
            <person name="Sanchez-Garcia M."/>
            <person name="Andreopoulos B."/>
            <person name="Barry K.W."/>
            <person name="Bonito G."/>
            <person name="Buee M."/>
            <person name="Carver A."/>
            <person name="Chen C."/>
            <person name="Cichocki N."/>
            <person name="Clum A."/>
            <person name="Culley D."/>
            <person name="Crous P.W."/>
            <person name="Fauchery L."/>
            <person name="Girlanda M."/>
            <person name="Hayes R."/>
            <person name="Keri Z."/>
            <person name="Labutti K."/>
            <person name="Lipzen A."/>
            <person name="Lombard V."/>
            <person name="Magnuson J."/>
            <person name="Maillard F."/>
            <person name="Morin E."/>
            <person name="Murat C."/>
            <person name="Nolan M."/>
            <person name="Ohm R."/>
            <person name="Pangilinan J."/>
            <person name="Pereira M."/>
            <person name="Perotto S."/>
            <person name="Peter M."/>
            <person name="Riley R."/>
            <person name="Sitrit Y."/>
            <person name="Stielow B."/>
            <person name="Szollosi G."/>
            <person name="Zifcakova L."/>
            <person name="Stursova M."/>
            <person name="Spatafora J.W."/>
            <person name="Tedersoo L."/>
            <person name="Vaario L.-M."/>
            <person name="Yamada A."/>
            <person name="Yan M."/>
            <person name="Wang P."/>
            <person name="Xu J."/>
            <person name="Bruns T."/>
            <person name="Baldrian P."/>
            <person name="Vilgalys R."/>
            <person name="Henrissat B."/>
            <person name="Grigoriev I.V."/>
            <person name="Hibbett D."/>
            <person name="Nagy L.G."/>
            <person name="Martin F.M."/>
        </authorList>
    </citation>
    <scope>NUCLEOTIDE SEQUENCE</scope>
    <source>
        <strain evidence="3">UH-Tt-Lm1</strain>
    </source>
</reference>
<dbReference type="EMBL" id="WIUZ02000017">
    <property type="protein sequence ID" value="KAF9780050.1"/>
    <property type="molecule type" value="Genomic_DNA"/>
</dbReference>
<organism evidence="3 4">
    <name type="scientific">Thelephora terrestris</name>
    <dbReference type="NCBI Taxonomy" id="56493"/>
    <lineage>
        <taxon>Eukaryota</taxon>
        <taxon>Fungi</taxon>
        <taxon>Dikarya</taxon>
        <taxon>Basidiomycota</taxon>
        <taxon>Agaricomycotina</taxon>
        <taxon>Agaricomycetes</taxon>
        <taxon>Thelephorales</taxon>
        <taxon>Thelephoraceae</taxon>
        <taxon>Thelephora</taxon>
    </lineage>
</organism>
<proteinExistence type="predicted"/>
<gene>
    <name evidence="3" type="ORF">BJ322DRAFT_307360</name>
</gene>
<keyword evidence="4" id="KW-1185">Reference proteome</keyword>
<dbReference type="AlphaFoldDB" id="A0A9P6H6H5"/>
<dbReference type="OrthoDB" id="3259540at2759"/>
<evidence type="ECO:0000313" key="4">
    <source>
        <dbReference type="Proteomes" id="UP000736335"/>
    </source>
</evidence>
<comment type="caution">
    <text evidence="3">The sequence shown here is derived from an EMBL/GenBank/DDBJ whole genome shotgun (WGS) entry which is preliminary data.</text>
</comment>
<evidence type="ECO:0000313" key="3">
    <source>
        <dbReference type="EMBL" id="KAF9780050.1"/>
    </source>
</evidence>